<keyword evidence="1" id="KW-0472">Membrane</keyword>
<feature type="signal peptide" evidence="2">
    <location>
        <begin position="1"/>
        <end position="23"/>
    </location>
</feature>
<feature type="chain" id="PRO_5043130879" evidence="2">
    <location>
        <begin position="24"/>
        <end position="141"/>
    </location>
</feature>
<proteinExistence type="predicted"/>
<dbReference type="STRING" id="42155.A0A0R3QVD6"/>
<feature type="transmembrane region" description="Helical" evidence="1">
    <location>
        <begin position="116"/>
        <end position="137"/>
    </location>
</feature>
<evidence type="ECO:0000256" key="2">
    <source>
        <dbReference type="SAM" id="SignalP"/>
    </source>
</evidence>
<dbReference type="Gene3D" id="1.20.58.390">
    <property type="entry name" value="Neurotransmitter-gated ion-channel transmembrane domain"/>
    <property type="match status" value="1"/>
</dbReference>
<name>A0A0R3QVD6_9BILA</name>
<protein>
    <submittedName>
        <fullName evidence="5">Neur_chan_memb domain-containing protein</fullName>
    </submittedName>
</protein>
<evidence type="ECO:0000313" key="5">
    <source>
        <dbReference type="WBParaSite" id="BTMF_0001168801-mRNA-1"/>
    </source>
</evidence>
<dbReference type="InterPro" id="IPR038050">
    <property type="entry name" value="Neuro_actylchol_rec"/>
</dbReference>
<dbReference type="GO" id="GO:0016020">
    <property type="term" value="C:membrane"/>
    <property type="evidence" value="ECO:0007669"/>
    <property type="project" value="InterPro"/>
</dbReference>
<dbReference type="EMBL" id="UZAG01017117">
    <property type="protein sequence ID" value="VDO32925.1"/>
    <property type="molecule type" value="Genomic_DNA"/>
</dbReference>
<organism evidence="5">
    <name type="scientific">Brugia timori</name>
    <dbReference type="NCBI Taxonomy" id="42155"/>
    <lineage>
        <taxon>Eukaryota</taxon>
        <taxon>Metazoa</taxon>
        <taxon>Ecdysozoa</taxon>
        <taxon>Nematoda</taxon>
        <taxon>Chromadorea</taxon>
        <taxon>Rhabditida</taxon>
        <taxon>Spirurina</taxon>
        <taxon>Spiruromorpha</taxon>
        <taxon>Filarioidea</taxon>
        <taxon>Onchocercidae</taxon>
        <taxon>Brugia</taxon>
    </lineage>
</organism>
<accession>A0A0R3QVD6</accession>
<dbReference type="Proteomes" id="UP000280834">
    <property type="component" value="Unassembled WGS sequence"/>
</dbReference>
<evidence type="ECO:0000256" key="1">
    <source>
        <dbReference type="SAM" id="Phobius"/>
    </source>
</evidence>
<dbReference type="SUPFAM" id="SSF90112">
    <property type="entry name" value="Neurotransmitter-gated ion-channel transmembrane pore"/>
    <property type="match status" value="1"/>
</dbReference>
<sequence length="141" mass="16375">MLSCLSFVFCSLLELAIIGSINARSEITTVKKPLKKRYRSSSIHGSCKHSPITCHKEIENNITIRSISAIRSNQKEETLLLDSNDIRTSRNEQLRKVHLSFRKYASSWTADRIDRISIILFPSLFTIFNIVYWSYYLSRSR</sequence>
<keyword evidence="4" id="KW-1185">Reference proteome</keyword>
<reference evidence="3 4" key="2">
    <citation type="submission" date="2018-11" db="EMBL/GenBank/DDBJ databases">
        <authorList>
            <consortium name="Pathogen Informatics"/>
        </authorList>
    </citation>
    <scope>NUCLEOTIDE SEQUENCE [LARGE SCALE GENOMIC DNA]</scope>
</reference>
<reference evidence="5" key="1">
    <citation type="submission" date="2017-02" db="UniProtKB">
        <authorList>
            <consortium name="WormBaseParasite"/>
        </authorList>
    </citation>
    <scope>IDENTIFICATION</scope>
</reference>
<dbReference type="GO" id="GO:0006811">
    <property type="term" value="P:monoatomic ion transport"/>
    <property type="evidence" value="ECO:0007669"/>
    <property type="project" value="InterPro"/>
</dbReference>
<evidence type="ECO:0000313" key="4">
    <source>
        <dbReference type="Proteomes" id="UP000280834"/>
    </source>
</evidence>
<keyword evidence="1" id="KW-0812">Transmembrane</keyword>
<dbReference type="WBParaSite" id="BTMF_0001168801-mRNA-1">
    <property type="protein sequence ID" value="BTMF_0001168801-mRNA-1"/>
    <property type="gene ID" value="BTMF_0001168801"/>
</dbReference>
<keyword evidence="1" id="KW-1133">Transmembrane helix</keyword>
<keyword evidence="2" id="KW-0732">Signal</keyword>
<dbReference type="AlphaFoldDB" id="A0A0R3QVD6"/>
<evidence type="ECO:0000313" key="3">
    <source>
        <dbReference type="EMBL" id="VDO32925.1"/>
    </source>
</evidence>
<gene>
    <name evidence="3" type="ORF">BTMF_LOCUS9722</name>
</gene>
<dbReference type="InterPro" id="IPR036719">
    <property type="entry name" value="Neuro-gated_channel_TM_sf"/>
</dbReference>